<name>A0A7W5BCI9_9BURK</name>
<keyword evidence="1" id="KW-0732">Signal</keyword>
<gene>
    <name evidence="2" type="ORF">FHS03_003435</name>
</gene>
<evidence type="ECO:0000313" key="2">
    <source>
        <dbReference type="EMBL" id="MBB3120371.1"/>
    </source>
</evidence>
<accession>A0A7W5BCI9</accession>
<evidence type="ECO:0000313" key="3">
    <source>
        <dbReference type="Proteomes" id="UP000541535"/>
    </source>
</evidence>
<keyword evidence="3" id="KW-1185">Reference proteome</keyword>
<organism evidence="2 3">
    <name type="scientific">Pseudoduganella violacea</name>
    <dbReference type="NCBI Taxonomy" id="1715466"/>
    <lineage>
        <taxon>Bacteria</taxon>
        <taxon>Pseudomonadati</taxon>
        <taxon>Pseudomonadota</taxon>
        <taxon>Betaproteobacteria</taxon>
        <taxon>Burkholderiales</taxon>
        <taxon>Oxalobacteraceae</taxon>
        <taxon>Telluria group</taxon>
        <taxon>Pseudoduganella</taxon>
    </lineage>
</organism>
<dbReference type="RefSeq" id="WP_183442110.1">
    <property type="nucleotide sequence ID" value="NZ_JACHXD010000009.1"/>
</dbReference>
<dbReference type="EMBL" id="JACHXD010000009">
    <property type="protein sequence ID" value="MBB3120371.1"/>
    <property type="molecule type" value="Genomic_DNA"/>
</dbReference>
<dbReference type="Proteomes" id="UP000541535">
    <property type="component" value="Unassembled WGS sequence"/>
</dbReference>
<proteinExistence type="predicted"/>
<protein>
    <submittedName>
        <fullName evidence="2">Uncharacterized protein</fullName>
    </submittedName>
</protein>
<comment type="caution">
    <text evidence="2">The sequence shown here is derived from an EMBL/GenBank/DDBJ whole genome shotgun (WGS) entry which is preliminary data.</text>
</comment>
<feature type="chain" id="PRO_5030659150" evidence="1">
    <location>
        <begin position="21"/>
        <end position="111"/>
    </location>
</feature>
<evidence type="ECO:0000256" key="1">
    <source>
        <dbReference type="SAM" id="SignalP"/>
    </source>
</evidence>
<dbReference type="AlphaFoldDB" id="A0A7W5BCI9"/>
<reference evidence="2 3" key="1">
    <citation type="submission" date="2020-08" db="EMBL/GenBank/DDBJ databases">
        <title>Genomic Encyclopedia of Type Strains, Phase III (KMG-III): the genomes of soil and plant-associated and newly described type strains.</title>
        <authorList>
            <person name="Whitman W."/>
        </authorList>
    </citation>
    <scope>NUCLEOTIDE SEQUENCE [LARGE SCALE GENOMIC DNA]</scope>
    <source>
        <strain evidence="2 3">CECT 8897</strain>
    </source>
</reference>
<feature type="signal peptide" evidence="1">
    <location>
        <begin position="1"/>
        <end position="20"/>
    </location>
</feature>
<sequence>MKFQILLALPLLVALQSASATTQCPPGAENCGPNPFYPLIIAFTQVCAEKYPEQAARLQAQLEMLTAEDPAAYAKLKADPKFLKTLEKMRQQVAQMPPDELRQECLGRRDK</sequence>